<dbReference type="Proteomes" id="UP001290861">
    <property type="component" value="Unassembled WGS sequence"/>
</dbReference>
<protein>
    <submittedName>
        <fullName evidence="1">Uncharacterized protein</fullName>
    </submittedName>
</protein>
<evidence type="ECO:0000313" key="1">
    <source>
        <dbReference type="EMBL" id="MDZ8120330.1"/>
    </source>
</evidence>
<keyword evidence="2" id="KW-1185">Reference proteome</keyword>
<sequence length="255" mass="28130">MDIKWLTFAAAACIGAGAQGETLKYSFNDFEAGPISGQHEWNTYDKVPDTSALSIMDQVGTSEADGDKALVIKASKTPIRCVTGEPVRWLPGYTLEAEFDFKIAADPRELIIPKPVMSVMVGNALLSPKARWEVKLEASPSGDWVLTGAMPDESSKRIYGENFLIRENNAVSISQWYKMRLVSKKLTEPDSFETRVEILGAESGELIAEIEFSDNKKDKVAKEMWNTSRAHIGFFAPDTQLGLVCIDNLTITSSK</sequence>
<comment type="caution">
    <text evidence="1">The sequence shown here is derived from an EMBL/GenBank/DDBJ whole genome shotgun (WGS) entry which is preliminary data.</text>
</comment>
<proteinExistence type="predicted"/>
<name>A0ABU5N1L4_9BACT</name>
<evidence type="ECO:0000313" key="2">
    <source>
        <dbReference type="Proteomes" id="UP001290861"/>
    </source>
</evidence>
<organism evidence="1 2">
    <name type="scientific">Pontiella agarivorans</name>
    <dbReference type="NCBI Taxonomy" id="3038953"/>
    <lineage>
        <taxon>Bacteria</taxon>
        <taxon>Pseudomonadati</taxon>
        <taxon>Kiritimatiellota</taxon>
        <taxon>Kiritimatiellia</taxon>
        <taxon>Kiritimatiellales</taxon>
        <taxon>Pontiellaceae</taxon>
        <taxon>Pontiella</taxon>
    </lineage>
</organism>
<accession>A0ABU5N1L4</accession>
<reference evidence="1 2" key="1">
    <citation type="journal article" date="2024" name="Appl. Environ. Microbiol.">
        <title>Pontiella agarivorans sp. nov., a novel marine anaerobic bacterium capable of degrading macroalgal polysaccharides and fixing nitrogen.</title>
        <authorList>
            <person name="Liu N."/>
            <person name="Kivenson V."/>
            <person name="Peng X."/>
            <person name="Cui Z."/>
            <person name="Lankiewicz T.S."/>
            <person name="Gosselin K.M."/>
            <person name="English C.J."/>
            <person name="Blair E.M."/>
            <person name="O'Malley M.A."/>
            <person name="Valentine D.L."/>
        </authorList>
    </citation>
    <scope>NUCLEOTIDE SEQUENCE [LARGE SCALE GENOMIC DNA]</scope>
    <source>
        <strain evidence="1 2">NLcol2</strain>
    </source>
</reference>
<dbReference type="RefSeq" id="WP_322610104.1">
    <property type="nucleotide sequence ID" value="NZ_JARVCO010000012.1"/>
</dbReference>
<dbReference type="EMBL" id="JARVCO010000012">
    <property type="protein sequence ID" value="MDZ8120330.1"/>
    <property type="molecule type" value="Genomic_DNA"/>
</dbReference>
<gene>
    <name evidence="1" type="ORF">P9H32_16990</name>
</gene>